<feature type="domain" description="Rv2175c C-terminal" evidence="1">
    <location>
        <begin position="72"/>
        <end position="126"/>
    </location>
</feature>
<dbReference type="Pfam" id="PF18367">
    <property type="entry name" value="Rv2175c_C"/>
    <property type="match status" value="1"/>
</dbReference>
<gene>
    <name evidence="3" type="ORF">L0C25_23170</name>
</gene>
<keyword evidence="3" id="KW-0238">DNA-binding</keyword>
<dbReference type="InterPro" id="IPR041098">
    <property type="entry name" value="Rv2175c_C"/>
</dbReference>
<accession>A0AA46TIA7</accession>
<reference evidence="3" key="1">
    <citation type="submission" date="2022-01" db="EMBL/GenBank/DDBJ databases">
        <title>Nocardioidaceae gen. sp. A5X3R13.</title>
        <authorList>
            <person name="Lopez Marin M.A."/>
            <person name="Uhlik O."/>
        </authorList>
    </citation>
    <scope>NUCLEOTIDE SEQUENCE</scope>
    <source>
        <strain evidence="3">A5X3R13</strain>
    </source>
</reference>
<evidence type="ECO:0000313" key="3">
    <source>
        <dbReference type="EMBL" id="UYM05374.1"/>
    </source>
</evidence>
<proteinExistence type="predicted"/>
<dbReference type="Proteomes" id="UP001164390">
    <property type="component" value="Chromosome"/>
</dbReference>
<evidence type="ECO:0000259" key="1">
    <source>
        <dbReference type="Pfam" id="PF18367"/>
    </source>
</evidence>
<protein>
    <submittedName>
        <fullName evidence="3">Rv2175c family DNA-binding protein</fullName>
    </submittedName>
</protein>
<name>A0AA46TIA7_9ACTN</name>
<evidence type="ECO:0000259" key="2">
    <source>
        <dbReference type="Pfam" id="PF21531"/>
    </source>
</evidence>
<evidence type="ECO:0000313" key="4">
    <source>
        <dbReference type="Proteomes" id="UP001164390"/>
    </source>
</evidence>
<dbReference type="Pfam" id="PF21531">
    <property type="entry name" value="Rv2175c_wHTH"/>
    <property type="match status" value="1"/>
</dbReference>
<keyword evidence="4" id="KW-1185">Reference proteome</keyword>
<feature type="domain" description="DNA-binding protein Rv2175c wHTH" evidence="2">
    <location>
        <begin position="8"/>
        <end position="64"/>
    </location>
</feature>
<dbReference type="AlphaFoldDB" id="A0AA46TIA7"/>
<sequence length="127" mass="13903">MSNPINDPEADDPLDTLIDAWLTLSEAAEALGVSPNRVRQWARERELSVVRTAASREPRVPAAMIADGAITKGLGGTLTLLSDSGYDEREALVWLFTADDSLPGRPIDALREDRGKEVRRRAQAMAF</sequence>
<dbReference type="InterPro" id="IPR048576">
    <property type="entry name" value="Rv2175c_wHTH"/>
</dbReference>
<dbReference type="KEGG" id="sgrg:L0C25_23170"/>
<dbReference type="GO" id="GO:0003677">
    <property type="term" value="F:DNA binding"/>
    <property type="evidence" value="ECO:0007669"/>
    <property type="project" value="UniProtKB-KW"/>
</dbReference>
<dbReference type="RefSeq" id="WP_271634205.1">
    <property type="nucleotide sequence ID" value="NZ_CP094970.1"/>
</dbReference>
<dbReference type="Gene3D" id="1.10.1660.10">
    <property type="match status" value="1"/>
</dbReference>
<dbReference type="EMBL" id="CP094970">
    <property type="protein sequence ID" value="UYM05374.1"/>
    <property type="molecule type" value="Genomic_DNA"/>
</dbReference>
<organism evidence="3 4">
    <name type="scientific">Solicola gregarius</name>
    <dbReference type="NCBI Taxonomy" id="2908642"/>
    <lineage>
        <taxon>Bacteria</taxon>
        <taxon>Bacillati</taxon>
        <taxon>Actinomycetota</taxon>
        <taxon>Actinomycetes</taxon>
        <taxon>Propionibacteriales</taxon>
        <taxon>Nocardioidaceae</taxon>
        <taxon>Solicola</taxon>
    </lineage>
</organism>